<keyword evidence="4" id="KW-0813">Transport</keyword>
<evidence type="ECO:0000256" key="4">
    <source>
        <dbReference type="ARBA" id="ARBA00022448"/>
    </source>
</evidence>
<evidence type="ECO:0000256" key="5">
    <source>
        <dbReference type="ARBA" id="ARBA00022617"/>
    </source>
</evidence>
<keyword evidence="5 12" id="KW-0349">Heme</keyword>
<evidence type="ECO:0000256" key="10">
    <source>
        <dbReference type="ARBA" id="ARBA00023004"/>
    </source>
</evidence>
<dbReference type="Pfam" id="PF03892">
    <property type="entry name" value="NapB"/>
    <property type="match status" value="1"/>
</dbReference>
<comment type="similarity">
    <text evidence="2">Belongs to the NapB family.</text>
</comment>
<dbReference type="GO" id="GO:0042597">
    <property type="term" value="C:periplasmic space"/>
    <property type="evidence" value="ECO:0007669"/>
    <property type="project" value="UniProtKB-SubCell"/>
</dbReference>
<evidence type="ECO:0000256" key="1">
    <source>
        <dbReference type="ARBA" id="ARBA00004418"/>
    </source>
</evidence>
<dbReference type="PANTHER" id="PTHR38604">
    <property type="entry name" value="PERIPLASMIC NITRATE REDUCTASE, ELECTRON TRANSFER SUBUNIT"/>
    <property type="match status" value="1"/>
</dbReference>
<dbReference type="InterPro" id="IPR036280">
    <property type="entry name" value="Multihaem_cyt_sf"/>
</dbReference>
<comment type="PTM">
    <text evidence="12">Binds 2 heme C groups per subunit.</text>
</comment>
<organism evidence="14 15">
    <name type="scientific">Campylobacter sputorum subsp. sputorum</name>
    <dbReference type="NCBI Taxonomy" id="32024"/>
    <lineage>
        <taxon>Bacteria</taxon>
        <taxon>Pseudomonadati</taxon>
        <taxon>Campylobacterota</taxon>
        <taxon>Epsilonproteobacteria</taxon>
        <taxon>Campylobacterales</taxon>
        <taxon>Campylobacteraceae</taxon>
        <taxon>Campylobacter</taxon>
    </lineage>
</organism>
<dbReference type="AlphaFoldDB" id="A0A381DL82"/>
<feature type="binding site" description="covalent" evidence="12">
    <location>
        <position position="128"/>
    </location>
    <ligand>
        <name>heme c</name>
        <dbReference type="ChEBI" id="CHEBI:61717"/>
        <label>2</label>
    </ligand>
</feature>
<dbReference type="InterPro" id="IPR005591">
    <property type="entry name" value="NapB"/>
</dbReference>
<feature type="binding site" description="axial binding residue" evidence="13">
    <location>
        <position position="71"/>
    </location>
    <ligand>
        <name>heme c</name>
        <dbReference type="ChEBI" id="CHEBI:61717"/>
        <label>1</label>
    </ligand>
    <ligandPart>
        <name>Fe</name>
        <dbReference type="ChEBI" id="CHEBI:18248"/>
    </ligandPart>
</feature>
<dbReference type="RefSeq" id="WP_089187924.1">
    <property type="nucleotide sequence ID" value="NZ_CP043427.1"/>
</dbReference>
<sequence length="170" mass="18629">MKKFAIFLIIIALFIGCSKNGGVISSSDLGLRQNIATEDIKLAPIDWTKEPAGLSTKYKRSFENAPPLISHDLEGQIPITADLNMCLTCHMPEVATSVNATSVPKSHLVSLRTAKDLGGKLDDERYFCLTCHVPQANAKPLVENKFKADFRSKDSVNKSNLLDILNEGVK</sequence>
<keyword evidence="7" id="KW-0732">Signal</keyword>
<evidence type="ECO:0000256" key="12">
    <source>
        <dbReference type="PIRSR" id="PIRSR006105-1"/>
    </source>
</evidence>
<keyword evidence="15" id="KW-1185">Reference proteome</keyword>
<feature type="binding site" description="axial binding residue" evidence="13">
    <location>
        <position position="90"/>
    </location>
    <ligand>
        <name>heme c</name>
        <dbReference type="ChEBI" id="CHEBI:61717"/>
        <label>1</label>
    </ligand>
    <ligandPart>
        <name>Fe</name>
        <dbReference type="ChEBI" id="CHEBI:18248"/>
    </ligandPart>
</feature>
<reference evidence="14 15" key="1">
    <citation type="submission" date="2018-06" db="EMBL/GenBank/DDBJ databases">
        <authorList>
            <consortium name="Pathogen Informatics"/>
            <person name="Doyle S."/>
        </authorList>
    </citation>
    <scope>NUCLEOTIDE SEQUENCE [LARGE SCALE GENOMIC DNA]</scope>
    <source>
        <strain evidence="14 15">NCTC12475</strain>
    </source>
</reference>
<evidence type="ECO:0000313" key="15">
    <source>
        <dbReference type="Proteomes" id="UP000254920"/>
    </source>
</evidence>
<evidence type="ECO:0000256" key="3">
    <source>
        <dbReference type="ARBA" id="ARBA00013773"/>
    </source>
</evidence>
<evidence type="ECO:0000256" key="11">
    <source>
        <dbReference type="ARBA" id="ARBA00031832"/>
    </source>
</evidence>
<comment type="subcellular location">
    <subcellularLocation>
        <location evidence="1">Periplasm</location>
    </subcellularLocation>
</comment>
<feature type="binding site" description="covalent" evidence="12">
    <location>
        <position position="89"/>
    </location>
    <ligand>
        <name>heme c</name>
        <dbReference type="ChEBI" id="CHEBI:61717"/>
        <label>1</label>
    </ligand>
</feature>
<dbReference type="SUPFAM" id="SSF48695">
    <property type="entry name" value="Multiheme cytochromes"/>
    <property type="match status" value="1"/>
</dbReference>
<evidence type="ECO:0000256" key="8">
    <source>
        <dbReference type="ARBA" id="ARBA00022764"/>
    </source>
</evidence>
<dbReference type="PIRSF" id="PIRSF006105">
    <property type="entry name" value="NapB"/>
    <property type="match status" value="1"/>
</dbReference>
<dbReference type="GO" id="GO:0046872">
    <property type="term" value="F:metal ion binding"/>
    <property type="evidence" value="ECO:0007669"/>
    <property type="project" value="UniProtKB-KW"/>
</dbReference>
<dbReference type="GeneID" id="93090304"/>
<evidence type="ECO:0000313" key="14">
    <source>
        <dbReference type="EMBL" id="SUX11439.1"/>
    </source>
</evidence>
<dbReference type="Gene3D" id="1.10.1130.10">
    <property type="entry name" value="Flavocytochrome C3, Chain A"/>
    <property type="match status" value="1"/>
</dbReference>
<dbReference type="PROSITE" id="PS51257">
    <property type="entry name" value="PROKAR_LIPOPROTEIN"/>
    <property type="match status" value="1"/>
</dbReference>
<protein>
    <recommendedName>
        <fullName evidence="3">Periplasmic nitrate reductase, electron transfer subunit</fullName>
    </recommendedName>
    <alternativeName>
        <fullName evidence="11">Diheme cytochrome c NapB</fullName>
    </alternativeName>
</protein>
<proteinExistence type="inferred from homology"/>
<feature type="binding site" description="axial binding residue" evidence="13">
    <location>
        <position position="107"/>
    </location>
    <ligand>
        <name>heme c</name>
        <dbReference type="ChEBI" id="CHEBI:61717"/>
        <label>2</label>
    </ligand>
    <ligandPart>
        <name>Fe</name>
        <dbReference type="ChEBI" id="CHEBI:18248"/>
    </ligandPart>
</feature>
<dbReference type="OrthoDB" id="13290at2"/>
<dbReference type="Proteomes" id="UP000254920">
    <property type="component" value="Unassembled WGS sequence"/>
</dbReference>
<dbReference type="STRING" id="32024.GCA_000788295_00801"/>
<evidence type="ECO:0000256" key="9">
    <source>
        <dbReference type="ARBA" id="ARBA00022982"/>
    </source>
</evidence>
<keyword evidence="6 13" id="KW-0479">Metal-binding</keyword>
<dbReference type="EMBL" id="UFVD01000001">
    <property type="protein sequence ID" value="SUX11439.1"/>
    <property type="molecule type" value="Genomic_DNA"/>
</dbReference>
<feature type="binding site" description="covalent" evidence="12">
    <location>
        <position position="131"/>
    </location>
    <ligand>
        <name>heme c</name>
        <dbReference type="ChEBI" id="CHEBI:61717"/>
        <label>2</label>
    </ligand>
</feature>
<name>A0A381DL82_9BACT</name>
<feature type="binding site" description="axial binding residue" evidence="13">
    <location>
        <position position="132"/>
    </location>
    <ligand>
        <name>heme c</name>
        <dbReference type="ChEBI" id="CHEBI:61717"/>
        <label>2</label>
    </ligand>
    <ligandPart>
        <name>Fe</name>
        <dbReference type="ChEBI" id="CHEBI:18248"/>
    </ligandPart>
</feature>
<dbReference type="PANTHER" id="PTHR38604:SF1">
    <property type="entry name" value="PERIPLASMIC NITRATE REDUCTASE, ELECTRON TRANSFER SUBUNIT"/>
    <property type="match status" value="1"/>
</dbReference>
<feature type="binding site" description="covalent" evidence="12">
    <location>
        <position position="86"/>
    </location>
    <ligand>
        <name>heme c</name>
        <dbReference type="ChEBI" id="CHEBI:61717"/>
        <label>1</label>
    </ligand>
</feature>
<evidence type="ECO:0000256" key="6">
    <source>
        <dbReference type="ARBA" id="ARBA00022723"/>
    </source>
</evidence>
<keyword evidence="10 13" id="KW-0408">Iron</keyword>
<accession>A0A381DL82</accession>
<evidence type="ECO:0000256" key="7">
    <source>
        <dbReference type="ARBA" id="ARBA00022729"/>
    </source>
</evidence>
<evidence type="ECO:0000256" key="2">
    <source>
        <dbReference type="ARBA" id="ARBA00007368"/>
    </source>
</evidence>
<gene>
    <name evidence="14" type="primary">napB</name>
    <name evidence="14" type="ORF">NCTC12475_01664</name>
</gene>
<keyword evidence="9" id="KW-0249">Electron transport</keyword>
<evidence type="ECO:0000256" key="13">
    <source>
        <dbReference type="PIRSR" id="PIRSR006105-2"/>
    </source>
</evidence>
<dbReference type="GO" id="GO:0009061">
    <property type="term" value="P:anaerobic respiration"/>
    <property type="evidence" value="ECO:0007669"/>
    <property type="project" value="InterPro"/>
</dbReference>
<keyword evidence="8" id="KW-0574">Periplasm</keyword>